<evidence type="ECO:0000256" key="2">
    <source>
        <dbReference type="ARBA" id="ARBA00022679"/>
    </source>
</evidence>
<keyword evidence="7" id="KW-1185">Reference proteome</keyword>
<name>A0A369BZB4_9GAMM</name>
<keyword evidence="3" id="KW-0418">Kinase</keyword>
<organism evidence="6 7">
    <name type="scientific">Thioalbus denitrificans</name>
    <dbReference type="NCBI Taxonomy" id="547122"/>
    <lineage>
        <taxon>Bacteria</taxon>
        <taxon>Pseudomonadati</taxon>
        <taxon>Pseudomonadota</taxon>
        <taxon>Gammaproteobacteria</taxon>
        <taxon>Chromatiales</taxon>
        <taxon>Ectothiorhodospiraceae</taxon>
        <taxon>Thioalbus</taxon>
    </lineage>
</organism>
<gene>
    <name evidence="6" type="ORF">DFQ59_11370</name>
</gene>
<evidence type="ECO:0000313" key="6">
    <source>
        <dbReference type="EMBL" id="RCX24974.1"/>
    </source>
</evidence>
<dbReference type="InterPro" id="IPR027417">
    <property type="entry name" value="P-loop_NTPase"/>
</dbReference>
<dbReference type="PANTHER" id="PTHR34383">
    <property type="entry name" value="POLYPHOSPHATE:AMP PHOSPHOTRANSFERASE-RELATED"/>
    <property type="match status" value="1"/>
</dbReference>
<feature type="region of interest" description="Disordered" evidence="4">
    <location>
        <begin position="285"/>
        <end position="304"/>
    </location>
</feature>
<reference evidence="6 7" key="1">
    <citation type="submission" date="2018-07" db="EMBL/GenBank/DDBJ databases">
        <title>Genomic Encyclopedia of Type Strains, Phase IV (KMG-IV): sequencing the most valuable type-strain genomes for metagenomic binning, comparative biology and taxonomic classification.</title>
        <authorList>
            <person name="Goeker M."/>
        </authorList>
    </citation>
    <scope>NUCLEOTIDE SEQUENCE [LARGE SCALE GENOMIC DNA]</scope>
    <source>
        <strain evidence="6 7">DSM 26407</strain>
    </source>
</reference>
<evidence type="ECO:0000313" key="7">
    <source>
        <dbReference type="Proteomes" id="UP000252707"/>
    </source>
</evidence>
<dbReference type="InterPro" id="IPR016898">
    <property type="entry name" value="Polyphosphate_phosphotransfera"/>
</dbReference>
<dbReference type="NCBIfam" id="TIGR03709">
    <property type="entry name" value="PPK2_rel_1"/>
    <property type="match status" value="1"/>
</dbReference>
<keyword evidence="2 6" id="KW-0808">Transferase</keyword>
<dbReference type="GO" id="GO:0006797">
    <property type="term" value="P:polyphosphate metabolic process"/>
    <property type="evidence" value="ECO:0007669"/>
    <property type="project" value="InterPro"/>
</dbReference>
<accession>A0A369BZB4</accession>
<proteinExistence type="inferred from homology"/>
<dbReference type="InterPro" id="IPR022488">
    <property type="entry name" value="PPK2-related"/>
</dbReference>
<evidence type="ECO:0000256" key="4">
    <source>
        <dbReference type="SAM" id="MobiDB-lite"/>
    </source>
</evidence>
<sequence length="304" mass="34482">MFEAAGSPWRVPYNGRFRVAKAATEPPGDAPGKSECRKRLKGCIKELDDLQRMLYAEDSHSLLLVFQAMDAAGKDSTIRAVMSGVNPAGCQVSNFKAPSAEELDHDFLWRTARRLPERGRIGIFNRSYYEEVLVVRVHPEYLAAQRLPSVPGDLENLWKARYASIREHEEHLARNGTVILKFWLNVSPGEQRRRFLSRIDEPHKNWKFSSNDVAERSHWDAYMAAYEDALAATSRPWAPWYAIPADDKPFMRLQVAEIIVENLKRLGLAYPRVGKAEKERFAEMRRLLDGGDEDPEGGAGKGGK</sequence>
<evidence type="ECO:0000256" key="3">
    <source>
        <dbReference type="ARBA" id="ARBA00022777"/>
    </source>
</evidence>
<dbReference type="EMBL" id="QPJY01000013">
    <property type="protein sequence ID" value="RCX24974.1"/>
    <property type="molecule type" value="Genomic_DNA"/>
</dbReference>
<dbReference type="SUPFAM" id="SSF52540">
    <property type="entry name" value="P-loop containing nucleoside triphosphate hydrolases"/>
    <property type="match status" value="1"/>
</dbReference>
<dbReference type="PANTHER" id="PTHR34383:SF3">
    <property type="entry name" value="POLYPHOSPHATE:AMP PHOSPHOTRANSFERASE"/>
    <property type="match status" value="1"/>
</dbReference>
<dbReference type="InterPro" id="IPR022300">
    <property type="entry name" value="PPK2-rel_1"/>
</dbReference>
<comment type="similarity">
    <text evidence="1">Belongs to the polyphosphate kinase 2 (PPK2) family. Class I subfamily.</text>
</comment>
<feature type="domain" description="Polyphosphate kinase-2-related" evidence="5">
    <location>
        <begin position="34"/>
        <end position="264"/>
    </location>
</feature>
<evidence type="ECO:0000259" key="5">
    <source>
        <dbReference type="Pfam" id="PF03976"/>
    </source>
</evidence>
<dbReference type="GO" id="GO:0008976">
    <property type="term" value="F:polyphosphate kinase activity"/>
    <property type="evidence" value="ECO:0007669"/>
    <property type="project" value="InterPro"/>
</dbReference>
<evidence type="ECO:0000256" key="1">
    <source>
        <dbReference type="ARBA" id="ARBA00009924"/>
    </source>
</evidence>
<comment type="caution">
    <text evidence="6">The sequence shown here is derived from an EMBL/GenBank/DDBJ whole genome shotgun (WGS) entry which is preliminary data.</text>
</comment>
<protein>
    <submittedName>
        <fullName evidence="6">PPK2 family polyphosphate:nucleotide phosphotransferase</fullName>
    </submittedName>
</protein>
<dbReference type="AlphaFoldDB" id="A0A369BZB4"/>
<dbReference type="Gene3D" id="3.40.50.300">
    <property type="entry name" value="P-loop containing nucleotide triphosphate hydrolases"/>
    <property type="match status" value="1"/>
</dbReference>
<dbReference type="RefSeq" id="WP_114281033.1">
    <property type="nucleotide sequence ID" value="NZ_QPJY01000013.1"/>
</dbReference>
<dbReference type="PIRSF" id="PIRSF028756">
    <property type="entry name" value="PPK2_prd"/>
    <property type="match status" value="1"/>
</dbReference>
<dbReference type="Proteomes" id="UP000252707">
    <property type="component" value="Unassembled WGS sequence"/>
</dbReference>
<dbReference type="Pfam" id="PF03976">
    <property type="entry name" value="PPK2"/>
    <property type="match status" value="1"/>
</dbReference>
<dbReference type="OrthoDB" id="9775224at2"/>